<dbReference type="EnsemblPlants" id="Pp3c7_9150V3.1">
    <property type="protein sequence ID" value="Pp3c7_9150V3.1"/>
    <property type="gene ID" value="Pp3c7_9150"/>
</dbReference>
<name>A0A2K1KB21_PHYPA</name>
<keyword evidence="4" id="KW-1185">Reference proteome</keyword>
<dbReference type="Gramene" id="Pp3c7_9150V3.1">
    <property type="protein sequence ID" value="Pp3c7_9150V3.1"/>
    <property type="gene ID" value="Pp3c7_9150"/>
</dbReference>
<evidence type="ECO:0000313" key="3">
    <source>
        <dbReference type="EnsemblPlants" id="Pp3c7_9150V3.1"/>
    </source>
</evidence>
<organism evidence="2">
    <name type="scientific">Physcomitrium patens</name>
    <name type="common">Spreading-leaved earth moss</name>
    <name type="synonym">Physcomitrella patens</name>
    <dbReference type="NCBI Taxonomy" id="3218"/>
    <lineage>
        <taxon>Eukaryota</taxon>
        <taxon>Viridiplantae</taxon>
        <taxon>Streptophyta</taxon>
        <taxon>Embryophyta</taxon>
        <taxon>Bryophyta</taxon>
        <taxon>Bryophytina</taxon>
        <taxon>Bryopsida</taxon>
        <taxon>Funariidae</taxon>
        <taxon>Funariales</taxon>
        <taxon>Funariaceae</taxon>
        <taxon>Physcomitrium</taxon>
    </lineage>
</organism>
<sequence length="238" mass="26822">MQRSGAMARPLPTRRAAEALVCDGETFHCPLPEIWDCTLCQPNQDMQHHFCSTTLKSGLFVKPWELGGHPQNFLKSTRSTRSDDPLVHYERGKALERHCRLLAEADAWRRRVLFRDNMVIQISKLQAVEKQRSHFNGVLLRSSFTKFRMEFGPGEHRHEFELRGVSSWNSCSGRDPNQGGRKRRNAAQIGDSAASQDPIAPIHFCCCRWGCLQGQIDLPGSTSSCSNSVVLCTVEILA</sequence>
<reference evidence="3" key="3">
    <citation type="submission" date="2020-12" db="UniProtKB">
        <authorList>
            <consortium name="EnsemblPlants"/>
        </authorList>
    </citation>
    <scope>IDENTIFICATION</scope>
</reference>
<dbReference type="EMBL" id="ABEU02000007">
    <property type="protein sequence ID" value="PNR50972.1"/>
    <property type="molecule type" value="Genomic_DNA"/>
</dbReference>
<evidence type="ECO:0000313" key="2">
    <source>
        <dbReference type="EMBL" id="PNR50972.1"/>
    </source>
</evidence>
<evidence type="ECO:0000256" key="1">
    <source>
        <dbReference type="SAM" id="MobiDB-lite"/>
    </source>
</evidence>
<accession>A0A2K1KB21</accession>
<reference evidence="2 4" key="2">
    <citation type="journal article" date="2018" name="Plant J.">
        <title>The Physcomitrella patens chromosome-scale assembly reveals moss genome structure and evolution.</title>
        <authorList>
            <person name="Lang D."/>
            <person name="Ullrich K.K."/>
            <person name="Murat F."/>
            <person name="Fuchs J."/>
            <person name="Jenkins J."/>
            <person name="Haas F.B."/>
            <person name="Piednoel M."/>
            <person name="Gundlach H."/>
            <person name="Van Bel M."/>
            <person name="Meyberg R."/>
            <person name="Vives C."/>
            <person name="Morata J."/>
            <person name="Symeonidi A."/>
            <person name="Hiss M."/>
            <person name="Muchero W."/>
            <person name="Kamisugi Y."/>
            <person name="Saleh O."/>
            <person name="Blanc G."/>
            <person name="Decker E.L."/>
            <person name="van Gessel N."/>
            <person name="Grimwood J."/>
            <person name="Hayes R.D."/>
            <person name="Graham S.W."/>
            <person name="Gunter L.E."/>
            <person name="McDaniel S.F."/>
            <person name="Hoernstein S.N.W."/>
            <person name="Larsson A."/>
            <person name="Li F.W."/>
            <person name="Perroud P.F."/>
            <person name="Phillips J."/>
            <person name="Ranjan P."/>
            <person name="Rokshar D.S."/>
            <person name="Rothfels C.J."/>
            <person name="Schneider L."/>
            <person name="Shu S."/>
            <person name="Stevenson D.W."/>
            <person name="Thummler F."/>
            <person name="Tillich M."/>
            <person name="Villarreal Aguilar J.C."/>
            <person name="Widiez T."/>
            <person name="Wong G.K."/>
            <person name="Wymore A."/>
            <person name="Zhang Y."/>
            <person name="Zimmer A.D."/>
            <person name="Quatrano R.S."/>
            <person name="Mayer K.F.X."/>
            <person name="Goodstein D."/>
            <person name="Casacuberta J.M."/>
            <person name="Vandepoele K."/>
            <person name="Reski R."/>
            <person name="Cuming A.C."/>
            <person name="Tuskan G.A."/>
            <person name="Maumus F."/>
            <person name="Salse J."/>
            <person name="Schmutz J."/>
            <person name="Rensing S.A."/>
        </authorList>
    </citation>
    <scope>NUCLEOTIDE SEQUENCE [LARGE SCALE GENOMIC DNA]</scope>
    <source>
        <strain evidence="3 4">cv. Gransden 2004</strain>
    </source>
</reference>
<dbReference type="InParanoid" id="A0A2K1KB21"/>
<reference evidence="2 4" key="1">
    <citation type="journal article" date="2008" name="Science">
        <title>The Physcomitrella genome reveals evolutionary insights into the conquest of land by plants.</title>
        <authorList>
            <person name="Rensing S."/>
            <person name="Lang D."/>
            <person name="Zimmer A."/>
            <person name="Terry A."/>
            <person name="Salamov A."/>
            <person name="Shapiro H."/>
            <person name="Nishiyama T."/>
            <person name="Perroud P.-F."/>
            <person name="Lindquist E."/>
            <person name="Kamisugi Y."/>
            <person name="Tanahashi T."/>
            <person name="Sakakibara K."/>
            <person name="Fujita T."/>
            <person name="Oishi K."/>
            <person name="Shin-I T."/>
            <person name="Kuroki Y."/>
            <person name="Toyoda A."/>
            <person name="Suzuki Y."/>
            <person name="Hashimoto A."/>
            <person name="Yamaguchi K."/>
            <person name="Sugano A."/>
            <person name="Kohara Y."/>
            <person name="Fujiyama A."/>
            <person name="Anterola A."/>
            <person name="Aoki S."/>
            <person name="Ashton N."/>
            <person name="Barbazuk W.B."/>
            <person name="Barker E."/>
            <person name="Bennetzen J."/>
            <person name="Bezanilla M."/>
            <person name="Blankenship R."/>
            <person name="Cho S.H."/>
            <person name="Dutcher S."/>
            <person name="Estelle M."/>
            <person name="Fawcett J.A."/>
            <person name="Gundlach H."/>
            <person name="Hanada K."/>
            <person name="Heyl A."/>
            <person name="Hicks K.A."/>
            <person name="Hugh J."/>
            <person name="Lohr M."/>
            <person name="Mayer K."/>
            <person name="Melkozernov A."/>
            <person name="Murata T."/>
            <person name="Nelson D."/>
            <person name="Pils B."/>
            <person name="Prigge M."/>
            <person name="Reiss B."/>
            <person name="Renner T."/>
            <person name="Rombauts S."/>
            <person name="Rushton P."/>
            <person name="Sanderfoot A."/>
            <person name="Schween G."/>
            <person name="Shiu S.-H."/>
            <person name="Stueber K."/>
            <person name="Theodoulou F.L."/>
            <person name="Tu H."/>
            <person name="Van de Peer Y."/>
            <person name="Verrier P.J."/>
            <person name="Waters E."/>
            <person name="Wood A."/>
            <person name="Yang L."/>
            <person name="Cove D."/>
            <person name="Cuming A."/>
            <person name="Hasebe M."/>
            <person name="Lucas S."/>
            <person name="Mishler D.B."/>
            <person name="Reski R."/>
            <person name="Grigoriev I."/>
            <person name="Quatrano R.S."/>
            <person name="Boore J.L."/>
        </authorList>
    </citation>
    <scope>NUCLEOTIDE SEQUENCE [LARGE SCALE GENOMIC DNA]</scope>
    <source>
        <strain evidence="3 4">cv. Gransden 2004</strain>
    </source>
</reference>
<proteinExistence type="predicted"/>
<feature type="region of interest" description="Disordered" evidence="1">
    <location>
        <begin position="171"/>
        <end position="194"/>
    </location>
</feature>
<dbReference type="AlphaFoldDB" id="A0A2K1KB21"/>
<protein>
    <submittedName>
        <fullName evidence="2 3">Uncharacterized protein</fullName>
    </submittedName>
</protein>
<evidence type="ECO:0000313" key="4">
    <source>
        <dbReference type="Proteomes" id="UP000006727"/>
    </source>
</evidence>
<gene>
    <name evidence="2" type="ORF">PHYPA_010158</name>
</gene>
<dbReference type="Proteomes" id="UP000006727">
    <property type="component" value="Chromosome 7"/>
</dbReference>